<comment type="caution">
    <text evidence="2">The sequence shown here is derived from an EMBL/GenBank/DDBJ whole genome shotgun (WGS) entry which is preliminary data.</text>
</comment>
<dbReference type="InterPro" id="IPR036913">
    <property type="entry name" value="YegP-like_sf"/>
</dbReference>
<dbReference type="PANTHER" id="PTHR40606">
    <property type="match status" value="1"/>
</dbReference>
<dbReference type="RefSeq" id="WP_130342977.1">
    <property type="nucleotide sequence ID" value="NZ_SGWQ01000002.1"/>
</dbReference>
<reference evidence="2 3" key="1">
    <citation type="submission" date="2019-02" db="EMBL/GenBank/DDBJ databases">
        <title>Genomic Encyclopedia of Type Strains, Phase IV (KMG-IV): sequencing the most valuable type-strain genomes for metagenomic binning, comparative biology and taxonomic classification.</title>
        <authorList>
            <person name="Goeker M."/>
        </authorList>
    </citation>
    <scope>NUCLEOTIDE SEQUENCE [LARGE SCALE GENOMIC DNA]</scope>
    <source>
        <strain evidence="2 3">DSM 101727</strain>
    </source>
</reference>
<dbReference type="InterPro" id="IPR051141">
    <property type="entry name" value="UPF0339_domain"/>
</dbReference>
<feature type="domain" description="DUF1508" evidence="1">
    <location>
        <begin position="10"/>
        <end position="57"/>
    </location>
</feature>
<dbReference type="Gene3D" id="3.30.160.160">
    <property type="entry name" value="YegP-like"/>
    <property type="match status" value="1"/>
</dbReference>
<dbReference type="Proteomes" id="UP000294257">
    <property type="component" value="Unassembled WGS sequence"/>
</dbReference>
<evidence type="ECO:0000313" key="2">
    <source>
        <dbReference type="EMBL" id="RZS43081.1"/>
    </source>
</evidence>
<evidence type="ECO:0000313" key="3">
    <source>
        <dbReference type="Proteomes" id="UP000294257"/>
    </source>
</evidence>
<dbReference type="InterPro" id="IPR010879">
    <property type="entry name" value="DUF1508"/>
</dbReference>
<sequence length="60" mass="6423">MAAKFELYNDKAGKFRFRLKAGNGEIVATGEAYETKASALKGVDAVKRAAANAEVDDKTD</sequence>
<dbReference type="EMBL" id="SGWQ01000002">
    <property type="protein sequence ID" value="RZS43081.1"/>
    <property type="molecule type" value="Genomic_DNA"/>
</dbReference>
<organism evidence="2 3">
    <name type="scientific">Herbihabitans rhizosphaerae</name>
    <dbReference type="NCBI Taxonomy" id="1872711"/>
    <lineage>
        <taxon>Bacteria</taxon>
        <taxon>Bacillati</taxon>
        <taxon>Actinomycetota</taxon>
        <taxon>Actinomycetes</taxon>
        <taxon>Pseudonocardiales</taxon>
        <taxon>Pseudonocardiaceae</taxon>
        <taxon>Herbihabitans</taxon>
    </lineage>
</organism>
<protein>
    <recommendedName>
        <fullName evidence="1">DUF1508 domain-containing protein</fullName>
    </recommendedName>
</protein>
<keyword evidence="3" id="KW-1185">Reference proteome</keyword>
<gene>
    <name evidence="2" type="ORF">EV193_10257</name>
</gene>
<dbReference type="AlphaFoldDB" id="A0A4Q7L3P5"/>
<accession>A0A4Q7L3P5</accession>
<dbReference type="Pfam" id="PF07411">
    <property type="entry name" value="DUF1508"/>
    <property type="match status" value="1"/>
</dbReference>
<dbReference type="OrthoDB" id="9802792at2"/>
<name>A0A4Q7L3P5_9PSEU</name>
<dbReference type="SUPFAM" id="SSF160113">
    <property type="entry name" value="YegP-like"/>
    <property type="match status" value="1"/>
</dbReference>
<dbReference type="PANTHER" id="PTHR40606:SF1">
    <property type="entry name" value="UPF0339 PROTEIN YEGP"/>
    <property type="match status" value="1"/>
</dbReference>
<proteinExistence type="predicted"/>
<evidence type="ECO:0000259" key="1">
    <source>
        <dbReference type="Pfam" id="PF07411"/>
    </source>
</evidence>